<evidence type="ECO:0000256" key="4">
    <source>
        <dbReference type="ARBA" id="ARBA00022989"/>
    </source>
</evidence>
<dbReference type="Pfam" id="PF03248">
    <property type="entry name" value="Rer1"/>
    <property type="match status" value="1"/>
</dbReference>
<proteinExistence type="inferred from homology"/>
<evidence type="ECO:0000256" key="3">
    <source>
        <dbReference type="ARBA" id="ARBA00022692"/>
    </source>
</evidence>
<dbReference type="Proteomes" id="UP000193498">
    <property type="component" value="Unassembled WGS sequence"/>
</dbReference>
<dbReference type="STRING" id="1314790.A0A1Y1XW45"/>
<comment type="function">
    <text evidence="6">Involved in the retrieval of endoplasmic reticulum membrane proteins from the early Golgi compartment.</text>
</comment>
<evidence type="ECO:0000256" key="6">
    <source>
        <dbReference type="PIRNR" id="PIRNR016013"/>
    </source>
</evidence>
<gene>
    <name evidence="8" type="ORF">K493DRAFT_326159</name>
</gene>
<evidence type="ECO:0000313" key="9">
    <source>
        <dbReference type="Proteomes" id="UP000193498"/>
    </source>
</evidence>
<dbReference type="GO" id="GO:0006621">
    <property type="term" value="P:protein retention in ER lumen"/>
    <property type="evidence" value="ECO:0007669"/>
    <property type="project" value="TreeGrafter"/>
</dbReference>
<dbReference type="PIRSF" id="PIRSF016013">
    <property type="entry name" value="AtER_Rer1p"/>
    <property type="match status" value="1"/>
</dbReference>
<evidence type="ECO:0000256" key="2">
    <source>
        <dbReference type="ARBA" id="ARBA00006070"/>
    </source>
</evidence>
<feature type="transmembrane region" description="Helical" evidence="7">
    <location>
        <begin position="120"/>
        <end position="138"/>
    </location>
</feature>
<evidence type="ECO:0000256" key="1">
    <source>
        <dbReference type="ARBA" id="ARBA00004141"/>
    </source>
</evidence>
<evidence type="ECO:0000313" key="8">
    <source>
        <dbReference type="EMBL" id="ORX89534.1"/>
    </source>
</evidence>
<keyword evidence="4 7" id="KW-1133">Transmembrane helix</keyword>
<protein>
    <recommendedName>
        <fullName evidence="6">Protein RER1</fullName>
    </recommendedName>
</protein>
<dbReference type="PANTHER" id="PTHR10743">
    <property type="entry name" value="PROTEIN RER1"/>
    <property type="match status" value="1"/>
</dbReference>
<dbReference type="FunCoup" id="A0A1Y1XW45">
    <property type="interactions" value="824"/>
</dbReference>
<dbReference type="InParanoid" id="A0A1Y1XW45"/>
<feature type="transmembrane region" description="Helical" evidence="7">
    <location>
        <begin position="144"/>
        <end position="161"/>
    </location>
</feature>
<comment type="similarity">
    <text evidence="2 6">Belongs to the RER1 family.</text>
</comment>
<dbReference type="AlphaFoldDB" id="A0A1Y1XW45"/>
<feature type="transmembrane region" description="Helical" evidence="7">
    <location>
        <begin position="37"/>
        <end position="69"/>
    </location>
</feature>
<keyword evidence="5 6" id="KW-0472">Membrane</keyword>
<dbReference type="InterPro" id="IPR004932">
    <property type="entry name" value="Rer1"/>
</dbReference>
<dbReference type="EMBL" id="MCFE01000439">
    <property type="protein sequence ID" value="ORX89534.1"/>
    <property type="molecule type" value="Genomic_DNA"/>
</dbReference>
<accession>A0A1Y1XW45</accession>
<organism evidence="8 9">
    <name type="scientific">Basidiobolus meristosporus CBS 931.73</name>
    <dbReference type="NCBI Taxonomy" id="1314790"/>
    <lineage>
        <taxon>Eukaryota</taxon>
        <taxon>Fungi</taxon>
        <taxon>Fungi incertae sedis</taxon>
        <taxon>Zoopagomycota</taxon>
        <taxon>Entomophthoromycotina</taxon>
        <taxon>Basidiobolomycetes</taxon>
        <taxon>Basidiobolales</taxon>
        <taxon>Basidiobolaceae</taxon>
        <taxon>Basidiobolus</taxon>
    </lineage>
</organism>
<evidence type="ECO:0000256" key="5">
    <source>
        <dbReference type="ARBA" id="ARBA00023136"/>
    </source>
</evidence>
<dbReference type="GO" id="GO:0005783">
    <property type="term" value="C:endoplasmic reticulum"/>
    <property type="evidence" value="ECO:0007669"/>
    <property type="project" value="GOC"/>
</dbReference>
<comment type="caution">
    <text evidence="8">The sequence shown here is derived from an EMBL/GenBank/DDBJ whole genome shotgun (WGS) entry which is preliminary data.</text>
</comment>
<evidence type="ECO:0000256" key="7">
    <source>
        <dbReference type="SAM" id="Phobius"/>
    </source>
</evidence>
<reference evidence="8 9" key="1">
    <citation type="submission" date="2016-07" db="EMBL/GenBank/DDBJ databases">
        <title>Pervasive Adenine N6-methylation of Active Genes in Fungi.</title>
        <authorList>
            <consortium name="DOE Joint Genome Institute"/>
            <person name="Mondo S.J."/>
            <person name="Dannebaum R.O."/>
            <person name="Kuo R.C."/>
            <person name="Labutti K."/>
            <person name="Haridas S."/>
            <person name="Kuo A."/>
            <person name="Salamov A."/>
            <person name="Ahrendt S.R."/>
            <person name="Lipzen A."/>
            <person name="Sullivan W."/>
            <person name="Andreopoulos W.B."/>
            <person name="Clum A."/>
            <person name="Lindquist E."/>
            <person name="Daum C."/>
            <person name="Ramamoorthy G.K."/>
            <person name="Gryganskyi A."/>
            <person name="Culley D."/>
            <person name="Magnuson J.K."/>
            <person name="James T.Y."/>
            <person name="O'Malley M.A."/>
            <person name="Stajich J.E."/>
            <person name="Spatafora J.W."/>
            <person name="Visel A."/>
            <person name="Grigoriev I.V."/>
        </authorList>
    </citation>
    <scope>NUCLEOTIDE SEQUENCE [LARGE SCALE GENOMIC DNA]</scope>
    <source>
        <strain evidence="8 9">CBS 931.73</strain>
    </source>
</reference>
<dbReference type="GO" id="GO:0000139">
    <property type="term" value="C:Golgi membrane"/>
    <property type="evidence" value="ECO:0007669"/>
    <property type="project" value="TreeGrafter"/>
</dbReference>
<dbReference type="OrthoDB" id="448250at2759"/>
<comment type="subcellular location">
    <subcellularLocation>
        <location evidence="1">Membrane</location>
        <topology evidence="1">Multi-pass membrane protein</topology>
    </subcellularLocation>
</comment>
<keyword evidence="9" id="KW-1185">Reference proteome</keyword>
<sequence length="188" mass="22299">MNMEENGEVNLNAYQAAFHRKYQAWLDSTTPHVTPRWIAFGVLLITFMLRIIFAQGWYIVCYGLGIYLLNLFLAFLTPKFDPALEEELEMEGQTEEGPSLPTKADEEFRPFIRRLPEFKFWYSATKATVISIVCTFFTFLDLPVFWPILLMYFILLFVLTMKRQIQHMLRYRYLPFTTGKKQYTKSNK</sequence>
<dbReference type="PANTHER" id="PTHR10743:SF0">
    <property type="entry name" value="PROTEIN RER1"/>
    <property type="match status" value="1"/>
</dbReference>
<dbReference type="GO" id="GO:0006890">
    <property type="term" value="P:retrograde vesicle-mediated transport, Golgi to endoplasmic reticulum"/>
    <property type="evidence" value="ECO:0007669"/>
    <property type="project" value="TreeGrafter"/>
</dbReference>
<keyword evidence="3 7" id="KW-0812">Transmembrane</keyword>
<name>A0A1Y1XW45_9FUNG</name>